<protein>
    <recommendedName>
        <fullName evidence="4">EF-hand domain-containing protein</fullName>
    </recommendedName>
</protein>
<keyword evidence="1" id="KW-0175">Coiled coil</keyword>
<evidence type="ECO:0000313" key="3">
    <source>
        <dbReference type="EMBL" id="CAD8845170.1"/>
    </source>
</evidence>
<sequence>MEGLSATVKKLGADVIRLRSENAALTANAQRAQVGAEQACEREEDVKRAQEELRRSSTIIETLQANVKELIGENAALAAQTQSAHDGVNQASEVERLTAIIESLEVDVHGLRVENAARAAETEAAKSEAHRAAERDFAAQQSQHETQQLRDMLATLEADVVRLRGENAVLTAKAQSETPNADPEAFARAAQNAQIQVDQLSFALETFEADITQLRKQNAVLAAEAETAKADAKHAEQTAILSQTPKHQVEQLTAVVQTLETDIRRLRSDNAVLEARSRDAGHVTDAARKAQRQVDQLSAVVQTLEADIRRLRTDNTALVVEAKSAKEEASQAAEMRIAAQRAQSEVEVFGARVQMLEGDVNRLRGENIALVNAQVAKTEAANNSQCQVDQLSSAVRSLEADVNRLHDENKMLAEAQAAKAAEIHNLADYGAFSDTRVHTLESDVHALRIENERLLENACVAATAANAARHTETSEKTRVEHLTTTCKELQKENQQLKADNVALVAAMRSEPKGVQVEARPGTGAMYMDKVAVNFGEFDALVRPTAEANASQRQRMMRVIESGDLTARSMQEFKRHDTTRSGALLWNTGEVREFIASVFKIYNLSPPSEAQMYQMYLKFDVDDNAKMDQQECLCLADALFRAVFHRESSPSASRASSPVIQSSCTAWTITGGGSARMPCTIASAVQPRASSMCFGTRSPSPGGLLSAPVHVAFPVPVRARDRSVSATGSIDSQPLRTRSSHLSAPSDYTNSLLPRPVRPVASVGRRPLAADRVSSKG</sequence>
<feature type="region of interest" description="Disordered" evidence="2">
    <location>
        <begin position="722"/>
        <end position="776"/>
    </location>
</feature>
<feature type="region of interest" description="Disordered" evidence="2">
    <location>
        <begin position="122"/>
        <end position="143"/>
    </location>
</feature>
<feature type="compositionally biased region" description="Basic and acidic residues" evidence="2">
    <location>
        <begin position="122"/>
        <end position="137"/>
    </location>
</feature>
<dbReference type="AlphaFoldDB" id="A0A7S1A7T7"/>
<evidence type="ECO:0000256" key="2">
    <source>
        <dbReference type="SAM" id="MobiDB-lite"/>
    </source>
</evidence>
<accession>A0A7S1A7T7</accession>
<feature type="coiled-coil region" evidence="1">
    <location>
        <begin position="197"/>
        <end position="345"/>
    </location>
</feature>
<evidence type="ECO:0000256" key="1">
    <source>
        <dbReference type="SAM" id="Coils"/>
    </source>
</evidence>
<evidence type="ECO:0008006" key="4">
    <source>
        <dbReference type="Google" id="ProtNLM"/>
    </source>
</evidence>
<proteinExistence type="predicted"/>
<feature type="coiled-coil region" evidence="1">
    <location>
        <begin position="46"/>
        <end position="114"/>
    </location>
</feature>
<reference evidence="3" key="1">
    <citation type="submission" date="2021-01" db="EMBL/GenBank/DDBJ databases">
        <authorList>
            <person name="Corre E."/>
            <person name="Pelletier E."/>
            <person name="Niang G."/>
            <person name="Scheremetjew M."/>
            <person name="Finn R."/>
            <person name="Kale V."/>
            <person name="Holt S."/>
            <person name="Cochrane G."/>
            <person name="Meng A."/>
            <person name="Brown T."/>
            <person name="Cohen L."/>
        </authorList>
    </citation>
    <scope>NUCLEOTIDE SEQUENCE</scope>
</reference>
<feature type="coiled-coil region" evidence="1">
    <location>
        <begin position="381"/>
        <end position="506"/>
    </location>
</feature>
<gene>
    <name evidence="3" type="ORF">NSCI0253_LOCUS19520</name>
</gene>
<name>A0A7S1A7T7_NOCSC</name>
<dbReference type="EMBL" id="HBFQ01027650">
    <property type="protein sequence ID" value="CAD8845170.1"/>
    <property type="molecule type" value="Transcribed_RNA"/>
</dbReference>
<organism evidence="3">
    <name type="scientific">Noctiluca scintillans</name>
    <name type="common">Sea sparkle</name>
    <name type="synonym">Red tide dinoflagellate</name>
    <dbReference type="NCBI Taxonomy" id="2966"/>
    <lineage>
        <taxon>Eukaryota</taxon>
        <taxon>Sar</taxon>
        <taxon>Alveolata</taxon>
        <taxon>Dinophyceae</taxon>
        <taxon>Noctilucales</taxon>
        <taxon>Noctilucaceae</taxon>
        <taxon>Noctiluca</taxon>
    </lineage>
</organism>
<feature type="compositionally biased region" description="Polar residues" evidence="2">
    <location>
        <begin position="723"/>
        <end position="751"/>
    </location>
</feature>
<dbReference type="Gene3D" id="1.20.5.1700">
    <property type="match status" value="1"/>
</dbReference>